<reference evidence="1" key="1">
    <citation type="submission" date="2021-06" db="EMBL/GenBank/DDBJ databases">
        <title>Halomicroarcula sp. F24A a new haloarchaeum isolated from saline soil.</title>
        <authorList>
            <person name="Duran-Viseras A."/>
            <person name="Sanchez-Porro C."/>
            <person name="Ventosa A."/>
        </authorList>
    </citation>
    <scope>NUCLEOTIDE SEQUENCE</scope>
    <source>
        <strain evidence="1">F24A</strain>
    </source>
</reference>
<dbReference type="InterPro" id="IPR055755">
    <property type="entry name" value="DUF7331"/>
</dbReference>
<dbReference type="AlphaFoldDB" id="A0A8J7YL48"/>
<comment type="caution">
    <text evidence="1">The sequence shown here is derived from an EMBL/GenBank/DDBJ whole genome shotgun (WGS) entry which is preliminary data.</text>
</comment>
<organism evidence="1 2">
    <name type="scientific">Haloarcula salinisoli</name>
    <dbReference type="NCBI Taxonomy" id="2487746"/>
    <lineage>
        <taxon>Archaea</taxon>
        <taxon>Methanobacteriati</taxon>
        <taxon>Methanobacteriota</taxon>
        <taxon>Stenosarchaea group</taxon>
        <taxon>Halobacteria</taxon>
        <taxon>Halobacteriales</taxon>
        <taxon>Haloarculaceae</taxon>
        <taxon>Haloarcula</taxon>
    </lineage>
</organism>
<name>A0A8J7YL48_9EURY</name>
<accession>A0A8J7YL48</accession>
<dbReference type="EMBL" id="RKLQ01000001">
    <property type="protein sequence ID" value="MBX0303801.1"/>
    <property type="molecule type" value="Genomic_DNA"/>
</dbReference>
<dbReference type="Proteomes" id="UP000783863">
    <property type="component" value="Unassembled WGS sequence"/>
</dbReference>
<dbReference type="RefSeq" id="WP_220587991.1">
    <property type="nucleotide sequence ID" value="NZ_RKLQ01000001.1"/>
</dbReference>
<evidence type="ECO:0000313" key="2">
    <source>
        <dbReference type="Proteomes" id="UP000783863"/>
    </source>
</evidence>
<protein>
    <submittedName>
        <fullName evidence="1">Uncharacterized protein</fullName>
    </submittedName>
</protein>
<gene>
    <name evidence="1" type="ORF">EGD98_08970</name>
</gene>
<evidence type="ECO:0000313" key="1">
    <source>
        <dbReference type="EMBL" id="MBX0303801.1"/>
    </source>
</evidence>
<proteinExistence type="predicted"/>
<dbReference type="Pfam" id="PF24018">
    <property type="entry name" value="DUF7331"/>
    <property type="match status" value="1"/>
</dbReference>
<sequence>MPTRTTDTDEGLAPADADSFERYSHVKTDSGEIIYDTERDDAWIQADSALLLDEWR</sequence>
<keyword evidence="2" id="KW-1185">Reference proteome</keyword>